<accession>C0CZ20</accession>
<dbReference type="HOGENOM" id="CLU_2914149_0_0_9"/>
<gene>
    <name evidence="1" type="ORF">CLOSTASPAR_02247</name>
</gene>
<proteinExistence type="predicted"/>
<keyword evidence="2" id="KW-1185">Reference proteome</keyword>
<dbReference type="EMBL" id="ACCJ01000132">
    <property type="protein sequence ID" value="EEG55688.1"/>
    <property type="molecule type" value="Genomic_DNA"/>
</dbReference>
<protein>
    <submittedName>
        <fullName evidence="1">Uncharacterized protein</fullName>
    </submittedName>
</protein>
<comment type="caution">
    <text evidence="1">The sequence shown here is derived from an EMBL/GenBank/DDBJ whole genome shotgun (WGS) entry which is preliminary data.</text>
</comment>
<dbReference type="AlphaFoldDB" id="C0CZ20"/>
<reference evidence="1 2" key="1">
    <citation type="submission" date="2009-02" db="EMBL/GenBank/DDBJ databases">
        <title>Draft genome sequence of Clostridium asparagiforme (DSM 15981).</title>
        <authorList>
            <person name="Sudarsanam P."/>
            <person name="Ley R."/>
            <person name="Guruge J."/>
            <person name="Turnbaugh P.J."/>
            <person name="Mahowald M."/>
            <person name="Liep D."/>
            <person name="Gordon J."/>
        </authorList>
    </citation>
    <scope>NUCLEOTIDE SEQUENCE [LARGE SCALE GENOMIC DNA]</scope>
    <source>
        <strain evidence="1 2">DSM 15981</strain>
    </source>
</reference>
<evidence type="ECO:0000313" key="1">
    <source>
        <dbReference type="EMBL" id="EEG55688.1"/>
    </source>
</evidence>
<name>C0CZ20_9FIRM</name>
<evidence type="ECO:0000313" key="2">
    <source>
        <dbReference type="Proteomes" id="UP000004756"/>
    </source>
</evidence>
<sequence length="61" mass="7050">MVYNSFSVKMRRSARGFNQKHLAERTSAEVLLSYHEAPGDASGEREKWMEVWKTARIPHDG</sequence>
<organism evidence="1 2">
    <name type="scientific">[Clostridium] asparagiforme DSM 15981</name>
    <dbReference type="NCBI Taxonomy" id="518636"/>
    <lineage>
        <taxon>Bacteria</taxon>
        <taxon>Bacillati</taxon>
        <taxon>Bacillota</taxon>
        <taxon>Clostridia</taxon>
        <taxon>Lachnospirales</taxon>
        <taxon>Lachnospiraceae</taxon>
        <taxon>Enterocloster</taxon>
    </lineage>
</organism>
<dbReference type="Proteomes" id="UP000004756">
    <property type="component" value="Unassembled WGS sequence"/>
</dbReference>